<dbReference type="PANTHER" id="PTHR43285">
    <property type="entry name" value="ANTHRANILATE PHOSPHORIBOSYLTRANSFERASE"/>
    <property type="match status" value="1"/>
</dbReference>
<dbReference type="EC" id="2.4.2.18" evidence="12"/>
<organism evidence="15 18">
    <name type="scientific">endosymbiont of Ridgeia piscesae</name>
    <dbReference type="NCBI Taxonomy" id="54398"/>
    <lineage>
        <taxon>Bacteria</taxon>
        <taxon>Pseudomonadati</taxon>
        <taxon>Pseudomonadota</taxon>
        <taxon>Gammaproteobacteria</taxon>
        <taxon>sulfur-oxidizing symbionts</taxon>
    </lineage>
</organism>
<dbReference type="AlphaFoldDB" id="A0A0T5YU85"/>
<dbReference type="HAMAP" id="MF_00211">
    <property type="entry name" value="TrpD"/>
    <property type="match status" value="1"/>
</dbReference>
<dbReference type="Pfam" id="PF02885">
    <property type="entry name" value="Glycos_trans_3N"/>
    <property type="match status" value="1"/>
</dbReference>
<evidence type="ECO:0000256" key="6">
    <source>
        <dbReference type="ARBA" id="ARBA00022723"/>
    </source>
</evidence>
<feature type="binding site" evidence="12">
    <location>
        <position position="228"/>
    </location>
    <ligand>
        <name>Mg(2+)</name>
        <dbReference type="ChEBI" id="CHEBI:18420"/>
        <label>2</label>
    </ligand>
</feature>
<dbReference type="InterPro" id="IPR000312">
    <property type="entry name" value="Glycosyl_Trfase_fam3"/>
</dbReference>
<dbReference type="FunFam" id="1.20.970.10:FF:000006">
    <property type="entry name" value="Anthranilate phosphoribosyltransferase"/>
    <property type="match status" value="1"/>
</dbReference>
<evidence type="ECO:0000256" key="10">
    <source>
        <dbReference type="ARBA" id="ARBA00052328"/>
    </source>
</evidence>
<comment type="function">
    <text evidence="12">Catalyzes the transfer of the phosphoribosyl group of 5-phosphorylribose-1-pyrophosphate (PRPP) to anthranilate to yield N-(5'-phosphoribosyl)-anthranilate (PRA).</text>
</comment>
<evidence type="ECO:0000313" key="16">
    <source>
        <dbReference type="EMBL" id="KRT57692.1"/>
    </source>
</evidence>
<dbReference type="Gene3D" id="3.40.1030.10">
    <property type="entry name" value="Nucleoside phosphorylase/phosphoribosyltransferase catalytic domain"/>
    <property type="match status" value="1"/>
</dbReference>
<dbReference type="UniPathway" id="UPA00035">
    <property type="reaction ID" value="UER00041"/>
</dbReference>
<evidence type="ECO:0000256" key="4">
    <source>
        <dbReference type="ARBA" id="ARBA00022676"/>
    </source>
</evidence>
<evidence type="ECO:0000259" key="13">
    <source>
        <dbReference type="Pfam" id="PF00591"/>
    </source>
</evidence>
<feature type="domain" description="Glycosyl transferase family 3" evidence="13">
    <location>
        <begin position="75"/>
        <end position="325"/>
    </location>
</feature>
<proteinExistence type="inferred from homology"/>
<dbReference type="GO" id="GO:0000287">
    <property type="term" value="F:magnesium ion binding"/>
    <property type="evidence" value="ECO:0007669"/>
    <property type="project" value="UniProtKB-UniRule"/>
</dbReference>
<dbReference type="InterPro" id="IPR005940">
    <property type="entry name" value="Anthranilate_Pribosyl_Tfrase"/>
</dbReference>
<dbReference type="GO" id="GO:0000162">
    <property type="term" value="P:L-tryptophan biosynthetic process"/>
    <property type="evidence" value="ECO:0007669"/>
    <property type="project" value="UniProtKB-UniRule"/>
</dbReference>
<evidence type="ECO:0000256" key="9">
    <source>
        <dbReference type="ARBA" id="ARBA00023141"/>
    </source>
</evidence>
<protein>
    <recommendedName>
        <fullName evidence="12">Anthranilate phosphoribosyltransferase</fullName>
        <ecNumber evidence="12">2.4.2.18</ecNumber>
    </recommendedName>
</protein>
<feature type="binding site" evidence="12">
    <location>
        <position position="113"/>
    </location>
    <ligand>
        <name>anthranilate</name>
        <dbReference type="ChEBI" id="CHEBI:16567"/>
        <label>1</label>
    </ligand>
</feature>
<feature type="binding site" evidence="12">
    <location>
        <position position="90"/>
    </location>
    <ligand>
        <name>5-phospho-alpha-D-ribose 1-diphosphate</name>
        <dbReference type="ChEBI" id="CHEBI:58017"/>
    </ligand>
</feature>
<evidence type="ECO:0000313" key="18">
    <source>
        <dbReference type="Proteomes" id="UP000051634"/>
    </source>
</evidence>
<dbReference type="Pfam" id="PF00591">
    <property type="entry name" value="Glycos_transf_3"/>
    <property type="match status" value="1"/>
</dbReference>
<feature type="binding site" evidence="12">
    <location>
        <position position="227"/>
    </location>
    <ligand>
        <name>Mg(2+)</name>
        <dbReference type="ChEBI" id="CHEBI:18420"/>
        <label>2</label>
    </ligand>
</feature>
<feature type="binding site" evidence="12">
    <location>
        <position position="94"/>
    </location>
    <ligand>
        <name>Mg(2+)</name>
        <dbReference type="ChEBI" id="CHEBI:18420"/>
        <label>1</label>
    </ligand>
</feature>
<comment type="similarity">
    <text evidence="12">Belongs to the anthranilate phosphoribosyltransferase family.</text>
</comment>
<dbReference type="InterPro" id="IPR036320">
    <property type="entry name" value="Glycosyl_Trfase_fam3_N_dom_sf"/>
</dbReference>
<evidence type="ECO:0000256" key="2">
    <source>
        <dbReference type="ARBA" id="ARBA00011738"/>
    </source>
</evidence>
<dbReference type="GO" id="GO:0004048">
    <property type="term" value="F:anthranilate phosphoribosyltransferase activity"/>
    <property type="evidence" value="ECO:0007669"/>
    <property type="project" value="UniProtKB-UniRule"/>
</dbReference>
<feature type="binding site" evidence="12">
    <location>
        <position position="122"/>
    </location>
    <ligand>
        <name>5-phospho-alpha-D-ribose 1-diphosphate</name>
        <dbReference type="ChEBI" id="CHEBI:58017"/>
    </ligand>
</feature>
<keyword evidence="5 12" id="KW-0808">Transferase</keyword>
<dbReference type="SUPFAM" id="SSF47648">
    <property type="entry name" value="Nucleoside phosphorylase/phosphoribosyltransferase N-terminal domain"/>
    <property type="match status" value="1"/>
</dbReference>
<dbReference type="EMBL" id="LDXT01000093">
    <property type="protein sequence ID" value="KRT54173.1"/>
    <property type="molecule type" value="Genomic_DNA"/>
</dbReference>
<comment type="caution">
    <text evidence="15">The sequence shown here is derived from an EMBL/GenBank/DDBJ whole genome shotgun (WGS) entry which is preliminary data.</text>
</comment>
<evidence type="ECO:0000256" key="7">
    <source>
        <dbReference type="ARBA" id="ARBA00022822"/>
    </source>
</evidence>
<evidence type="ECO:0000256" key="5">
    <source>
        <dbReference type="ARBA" id="ARBA00022679"/>
    </source>
</evidence>
<comment type="catalytic activity">
    <reaction evidence="10 12">
        <text>N-(5-phospho-beta-D-ribosyl)anthranilate + diphosphate = 5-phospho-alpha-D-ribose 1-diphosphate + anthranilate</text>
        <dbReference type="Rhea" id="RHEA:11768"/>
        <dbReference type="ChEBI" id="CHEBI:16567"/>
        <dbReference type="ChEBI" id="CHEBI:18277"/>
        <dbReference type="ChEBI" id="CHEBI:33019"/>
        <dbReference type="ChEBI" id="CHEBI:58017"/>
        <dbReference type="EC" id="2.4.2.18"/>
    </reaction>
</comment>
<evidence type="ECO:0000313" key="17">
    <source>
        <dbReference type="Proteomes" id="UP000051276"/>
    </source>
</evidence>
<evidence type="ECO:0000256" key="1">
    <source>
        <dbReference type="ARBA" id="ARBA00004907"/>
    </source>
</evidence>
<dbReference type="EMBL" id="LMXI01000487">
    <property type="protein sequence ID" value="KRT57692.1"/>
    <property type="molecule type" value="Genomic_DNA"/>
</dbReference>
<reference evidence="17 18" key="1">
    <citation type="submission" date="2015-11" db="EMBL/GenBank/DDBJ databases">
        <title>The genome of Candidatus Endoriftia persephone in Ridgeia piscesae and population structure of the North Eastern Pacific vestimentiferan symbionts.</title>
        <authorList>
            <person name="Perez M."/>
            <person name="Juniper K.S."/>
        </authorList>
    </citation>
    <scope>NUCLEOTIDE SEQUENCE [LARGE SCALE GENOMIC DNA]</scope>
    <source>
        <strain evidence="16">Ind10</strain>
        <strain evidence="15">Ind11</strain>
    </source>
</reference>
<evidence type="ECO:0000256" key="12">
    <source>
        <dbReference type="HAMAP-Rule" id="MF_00211"/>
    </source>
</evidence>
<dbReference type="Proteomes" id="UP000051634">
    <property type="component" value="Unassembled WGS sequence"/>
</dbReference>
<dbReference type="PATRIC" id="fig|54398.3.peg.675"/>
<name>A0A0T5YU85_9GAMM</name>
<dbReference type="RefSeq" id="WP_057955626.1">
    <property type="nucleotide sequence ID" value="NZ_KQ556886.1"/>
</dbReference>
<feature type="binding site" evidence="12">
    <location>
        <position position="82"/>
    </location>
    <ligand>
        <name>anthranilate</name>
        <dbReference type="ChEBI" id="CHEBI:16567"/>
        <label>1</label>
    </ligand>
</feature>
<keyword evidence="9 12" id="KW-0057">Aromatic amino acid biosynthesis</keyword>
<dbReference type="InterPro" id="IPR017459">
    <property type="entry name" value="Glycosyl_Trfase_fam3_N_dom"/>
</dbReference>
<feature type="domain" description="Glycosyl transferase family 3 N-terminal" evidence="14">
    <location>
        <begin position="5"/>
        <end position="66"/>
    </location>
</feature>
<dbReference type="OrthoDB" id="9806430at2"/>
<comment type="subunit">
    <text evidence="2 12">Homodimer.</text>
</comment>
<evidence type="ECO:0000256" key="3">
    <source>
        <dbReference type="ARBA" id="ARBA00022605"/>
    </source>
</evidence>
<feature type="binding site" evidence="12">
    <location>
        <begin position="110"/>
        <end position="118"/>
    </location>
    <ligand>
        <name>5-phospho-alpha-D-ribose 1-diphosphate</name>
        <dbReference type="ChEBI" id="CHEBI:58017"/>
    </ligand>
</feature>
<dbReference type="Proteomes" id="UP000051276">
    <property type="component" value="Unassembled WGS sequence"/>
</dbReference>
<dbReference type="PANTHER" id="PTHR43285:SF2">
    <property type="entry name" value="ANTHRANILATE PHOSPHORIBOSYLTRANSFERASE"/>
    <property type="match status" value="1"/>
</dbReference>
<evidence type="ECO:0000259" key="14">
    <source>
        <dbReference type="Pfam" id="PF02885"/>
    </source>
</evidence>
<comment type="similarity">
    <text evidence="11">In the C-terminal section; belongs to the anthranilate phosphoribosyltransferase family.</text>
</comment>
<keyword evidence="4 12" id="KW-0328">Glycosyltransferase</keyword>
<keyword evidence="3 12" id="KW-0028">Amino-acid biosynthesis</keyword>
<keyword evidence="7 12" id="KW-0822">Tryptophan biosynthesis</keyword>
<evidence type="ECO:0000256" key="8">
    <source>
        <dbReference type="ARBA" id="ARBA00022842"/>
    </source>
</evidence>
<evidence type="ECO:0000313" key="15">
    <source>
        <dbReference type="EMBL" id="KRT54173.1"/>
    </source>
</evidence>
<dbReference type="NCBIfam" id="TIGR01245">
    <property type="entry name" value="trpD"/>
    <property type="match status" value="1"/>
</dbReference>
<comment type="cofactor">
    <cofactor evidence="12">
        <name>Mg(2+)</name>
        <dbReference type="ChEBI" id="CHEBI:18420"/>
    </cofactor>
    <text evidence="12">Binds 2 magnesium ions per monomer.</text>
</comment>
<sequence>MEMRQAINKVLGRQELSADEMTGVMRTIMTGGATPAQIGGFIIGLRMKGETVTEIAAAASVMRELASGVAIGDLENTVDIVGTGGDASGTFNVSTASMFVAAAAGCHVAKHGNRSVSSKSGSADALEAAGIRLDLMPQQVEQCVREVGVGFMFAPGHHSAMKYAIGPRKEMGVRTIFNVLGPLTNPAGVPNQLLGVFSEELLEPLAEVLQRLGSQHVMVVHSRDGLDEISIGEATDVAELRDGQIRRYSIQPEDFSIKRTAIDSIKADDAAHSLDIIRGVLEDRAGPARDIVMLNAGAAIYCAGLADSLTDGVQKADQAIASGEARNRLDRLVVLSQSFD</sequence>
<feature type="binding site" evidence="12">
    <location>
        <position position="82"/>
    </location>
    <ligand>
        <name>5-phospho-alpha-D-ribose 1-diphosphate</name>
        <dbReference type="ChEBI" id="CHEBI:58017"/>
    </ligand>
</feature>
<feature type="binding site" evidence="12">
    <location>
        <position position="228"/>
    </location>
    <ligand>
        <name>Mg(2+)</name>
        <dbReference type="ChEBI" id="CHEBI:18420"/>
        <label>1</label>
    </ligand>
</feature>
<dbReference type="Gene3D" id="1.20.970.10">
    <property type="entry name" value="Transferase, Pyrimidine Nucleoside Phosphorylase, Chain C"/>
    <property type="match status" value="1"/>
</dbReference>
<accession>A0A0T5YU85</accession>
<comment type="caution">
    <text evidence="12">Lacks conserved residue(s) required for the propagation of feature annotation.</text>
</comment>
<keyword evidence="6 12" id="KW-0479">Metal-binding</keyword>
<dbReference type="InterPro" id="IPR035902">
    <property type="entry name" value="Nuc_phospho_transferase"/>
</dbReference>
<dbReference type="SUPFAM" id="SSF52418">
    <property type="entry name" value="Nucleoside phosphorylase/phosphoribosyltransferase catalytic domain"/>
    <property type="match status" value="1"/>
</dbReference>
<dbReference type="FunFam" id="3.40.1030.10:FF:000002">
    <property type="entry name" value="Anthranilate phosphoribosyltransferase"/>
    <property type="match status" value="1"/>
</dbReference>
<gene>
    <name evidence="12" type="primary">trpD</name>
    <name evidence="15" type="ORF">Ga0074115_10370</name>
    <name evidence="16" type="ORF">Ga0076813_12072</name>
</gene>
<dbReference type="STRING" id="54398.Ga0074115_10370"/>
<keyword evidence="8 12" id="KW-0460">Magnesium</keyword>
<dbReference type="GO" id="GO:0005829">
    <property type="term" value="C:cytosol"/>
    <property type="evidence" value="ECO:0007669"/>
    <property type="project" value="TreeGrafter"/>
</dbReference>
<comment type="pathway">
    <text evidence="1 12">Amino-acid biosynthesis; L-tryptophan biosynthesis; L-tryptophan from chorismate: step 2/5.</text>
</comment>
<feature type="binding site" evidence="12">
    <location>
        <begin position="92"/>
        <end position="95"/>
    </location>
    <ligand>
        <name>5-phospho-alpha-D-ribose 1-diphosphate</name>
        <dbReference type="ChEBI" id="CHEBI:58017"/>
    </ligand>
</feature>
<keyword evidence="18" id="KW-1185">Reference proteome</keyword>
<feature type="binding site" evidence="12">
    <location>
        <position position="168"/>
    </location>
    <ligand>
        <name>anthranilate</name>
        <dbReference type="ChEBI" id="CHEBI:16567"/>
        <label>2</label>
    </ligand>
</feature>
<evidence type="ECO:0000256" key="11">
    <source>
        <dbReference type="ARBA" id="ARBA00061188"/>
    </source>
</evidence>
<feature type="binding site" evidence="12">
    <location>
        <begin position="85"/>
        <end position="86"/>
    </location>
    <ligand>
        <name>5-phospho-alpha-D-ribose 1-diphosphate</name>
        <dbReference type="ChEBI" id="CHEBI:58017"/>
    </ligand>
</feature>